<dbReference type="EMBL" id="WOCE01000016">
    <property type="protein sequence ID" value="KAE9597675.1"/>
    <property type="molecule type" value="Genomic_DNA"/>
</dbReference>
<sequence length="305" mass="34075">MSIENVIKEENVEDDDEELSLCDLPITLINIKTQDQIRKEDSFCDNETQEEFYFLISKEQEMCDADDVFFQGQILPLCSSLSSKACLLTKYNDHKGNHQLNHSDLIRFKSLDLSHSEIQCNSSSPSNSVTSHNSTTPRISISNSETKNQFHTHPSPKPQLKKPPLSKTNGRKSSSSSHRCLRIGVIPTPDIRLEDLKIHSASATTIKPSLTSTDKNCESHNSRKSVKKSKKTHHHVDNNKHHGFKNFVHKGGGLFKSGCKCSVGTVCSSIVKIKGGTKSVNITKSTQHNMKEKVVELKKEKHGAK</sequence>
<evidence type="ECO:0000256" key="1">
    <source>
        <dbReference type="SAM" id="MobiDB-lite"/>
    </source>
</evidence>
<gene>
    <name evidence="2" type="ORF">Lalb_Chr16g0389101</name>
</gene>
<protein>
    <submittedName>
        <fullName evidence="2">Uncharacterized protein</fullName>
    </submittedName>
</protein>
<dbReference type="PANTHER" id="PTHR33922">
    <property type="entry name" value="OS01G0888066 PROTEIN-RELATED"/>
    <property type="match status" value="1"/>
</dbReference>
<keyword evidence="3" id="KW-1185">Reference proteome</keyword>
<dbReference type="OrthoDB" id="778913at2759"/>
<accession>A0A6A4P4N9</accession>
<reference evidence="3" key="1">
    <citation type="journal article" date="2020" name="Nat. Commun.">
        <title>Genome sequence of the cluster root forming white lupin.</title>
        <authorList>
            <person name="Hufnagel B."/>
            <person name="Marques A."/>
            <person name="Soriano A."/>
            <person name="Marques L."/>
            <person name="Divol F."/>
            <person name="Doumas P."/>
            <person name="Sallet E."/>
            <person name="Mancinotti D."/>
            <person name="Carrere S."/>
            <person name="Marande W."/>
            <person name="Arribat S."/>
            <person name="Keller J."/>
            <person name="Huneau C."/>
            <person name="Blein T."/>
            <person name="Aime D."/>
            <person name="Laguerre M."/>
            <person name="Taylor J."/>
            <person name="Schubert V."/>
            <person name="Nelson M."/>
            <person name="Geu-Flores F."/>
            <person name="Crespi M."/>
            <person name="Gallardo-Guerrero K."/>
            <person name="Delaux P.-M."/>
            <person name="Salse J."/>
            <person name="Berges H."/>
            <person name="Guyot R."/>
            <person name="Gouzy J."/>
            <person name="Peret B."/>
        </authorList>
    </citation>
    <scope>NUCLEOTIDE SEQUENCE [LARGE SCALE GENOMIC DNA]</scope>
    <source>
        <strain evidence="3">cv. Amiga</strain>
    </source>
</reference>
<evidence type="ECO:0000313" key="3">
    <source>
        <dbReference type="Proteomes" id="UP000447434"/>
    </source>
</evidence>
<organism evidence="2 3">
    <name type="scientific">Lupinus albus</name>
    <name type="common">White lupine</name>
    <name type="synonym">Lupinus termis</name>
    <dbReference type="NCBI Taxonomy" id="3870"/>
    <lineage>
        <taxon>Eukaryota</taxon>
        <taxon>Viridiplantae</taxon>
        <taxon>Streptophyta</taxon>
        <taxon>Embryophyta</taxon>
        <taxon>Tracheophyta</taxon>
        <taxon>Spermatophyta</taxon>
        <taxon>Magnoliopsida</taxon>
        <taxon>eudicotyledons</taxon>
        <taxon>Gunneridae</taxon>
        <taxon>Pentapetalae</taxon>
        <taxon>rosids</taxon>
        <taxon>fabids</taxon>
        <taxon>Fabales</taxon>
        <taxon>Fabaceae</taxon>
        <taxon>Papilionoideae</taxon>
        <taxon>50 kb inversion clade</taxon>
        <taxon>genistoids sensu lato</taxon>
        <taxon>core genistoids</taxon>
        <taxon>Genisteae</taxon>
        <taxon>Lupinus</taxon>
    </lineage>
</organism>
<feature type="compositionally biased region" description="Basic residues" evidence="1">
    <location>
        <begin position="222"/>
        <end position="234"/>
    </location>
</feature>
<proteinExistence type="predicted"/>
<feature type="compositionally biased region" description="Low complexity" evidence="1">
    <location>
        <begin position="121"/>
        <end position="136"/>
    </location>
</feature>
<dbReference type="Proteomes" id="UP000447434">
    <property type="component" value="Chromosome 16"/>
</dbReference>
<evidence type="ECO:0000313" key="2">
    <source>
        <dbReference type="EMBL" id="KAE9597675.1"/>
    </source>
</evidence>
<name>A0A6A4P4N9_LUPAL</name>
<dbReference type="AlphaFoldDB" id="A0A6A4P4N9"/>
<feature type="compositionally biased region" description="Low complexity" evidence="1">
    <location>
        <begin position="162"/>
        <end position="177"/>
    </location>
</feature>
<feature type="compositionally biased region" description="Polar residues" evidence="1">
    <location>
        <begin position="137"/>
        <end position="152"/>
    </location>
</feature>
<feature type="region of interest" description="Disordered" evidence="1">
    <location>
        <begin position="211"/>
        <end position="243"/>
    </location>
</feature>
<dbReference type="PANTHER" id="PTHR33922:SF2">
    <property type="entry name" value="OS07G0589600 PROTEIN"/>
    <property type="match status" value="1"/>
</dbReference>
<comment type="caution">
    <text evidence="2">The sequence shown here is derived from an EMBL/GenBank/DDBJ whole genome shotgun (WGS) entry which is preliminary data.</text>
</comment>
<feature type="region of interest" description="Disordered" evidence="1">
    <location>
        <begin position="119"/>
        <end position="180"/>
    </location>
</feature>